<evidence type="ECO:0000259" key="2">
    <source>
        <dbReference type="Pfam" id="PF26255"/>
    </source>
</evidence>
<name>C7NU87_HALUD</name>
<keyword evidence="1" id="KW-1133">Transmembrane helix</keyword>
<evidence type="ECO:0000313" key="3">
    <source>
        <dbReference type="EMBL" id="ACV10984.1"/>
    </source>
</evidence>
<proteinExistence type="predicted"/>
<reference evidence="3 4" key="1">
    <citation type="journal article" date="2009" name="Stand. Genomic Sci.">
        <title>Complete genome sequence of Halorhabdus utahensis type strain (AX-2).</title>
        <authorList>
            <person name="Anderson I."/>
            <person name="Tindall B.J."/>
            <person name="Pomrenke H."/>
            <person name="Goker M."/>
            <person name="Lapidus A."/>
            <person name="Nolan M."/>
            <person name="Copeland A."/>
            <person name="Glavina Del Rio T."/>
            <person name="Chen F."/>
            <person name="Tice H."/>
            <person name="Cheng J.F."/>
            <person name="Lucas S."/>
            <person name="Chertkov O."/>
            <person name="Bruce D."/>
            <person name="Brettin T."/>
            <person name="Detter J.C."/>
            <person name="Han C."/>
            <person name="Goodwin L."/>
            <person name="Land M."/>
            <person name="Hauser L."/>
            <person name="Chang Y.J."/>
            <person name="Jeffries C.D."/>
            <person name="Pitluck S."/>
            <person name="Pati A."/>
            <person name="Mavromatis K."/>
            <person name="Ivanova N."/>
            <person name="Ovchinnikova G."/>
            <person name="Chen A."/>
            <person name="Palaniappan K."/>
            <person name="Chain P."/>
            <person name="Rohde M."/>
            <person name="Bristow J."/>
            <person name="Eisen J.A."/>
            <person name="Markowitz V."/>
            <person name="Hugenholtz P."/>
            <person name="Kyrpides N.C."/>
            <person name="Klenk H.P."/>
        </authorList>
    </citation>
    <scope>NUCLEOTIDE SEQUENCE [LARGE SCALE GENOMIC DNA]</scope>
    <source>
        <strain evidence="4">DSM 12940 / JCM 11049 / AX-2</strain>
    </source>
</reference>
<sequence length="579" mass="62714">MGYSKHIAAIALIALLVVSPIASMLAVPGPGPVGTASASDDRCHPGIWPLNPGYCIAQEIDYSENDSVSEYSSKLDAYRDAKSIEAQTKTALQQAENSVHDAENQAWLEAEQAFLEAYMNGDSLSTSKQAGVDAMKSHYTVRQTALAELQNNFVASLYGYQNSSSALSRPGDVSSNSYGMHTYQDYPAIQLKVNITDYTESYSDQNYNTQHPPGEPIKFTADILGTESKSVSLLDGSTKPMIGLDLSSDAYYVGSNDDFVKFRWFESNPKMSSVDSSYYLIDDTGSSDELALTYTYDSYDPSTIGVWGDISDIKANLYPDDYPITSSKQTHIASTARFGQLWQDYIDSYNQQSSAFETWADGSYTALENGTISAEDVLSRLNQMQMAADIDWQNATFNDGVVALSSMGLAAPSGSTAYMNLSYQTSFNGSMQTTTGLLMSQTNPPNGTWTRGLTYNSTMLDGSQIIMHLDGNQSSVRGDFRINGAYDVNGTLIEGGNISVDQATYQATNLTDLRNEVLNLSERIGELRNQSLATAGGGGSFAWPDMGIPNPFAALGAVGQWITLFGVLFVALLLLSVVS</sequence>
<dbReference type="KEGG" id="hut:Huta_0799"/>
<dbReference type="GeneID" id="8383071"/>
<dbReference type="eggNOG" id="arCOG07782">
    <property type="taxonomic scope" value="Archaea"/>
</dbReference>
<dbReference type="HOGENOM" id="CLU_477874_0_0_2"/>
<keyword evidence="4" id="KW-1185">Reference proteome</keyword>
<feature type="domain" description="Envelope protein N-terminal" evidence="2">
    <location>
        <begin position="58"/>
        <end position="408"/>
    </location>
</feature>
<dbReference type="OrthoDB" id="293768at2157"/>
<dbReference type="STRING" id="519442.Huta_0799"/>
<dbReference type="InterPro" id="IPR058677">
    <property type="entry name" value="ORF4_N"/>
</dbReference>
<dbReference type="AlphaFoldDB" id="C7NU87"/>
<dbReference type="Pfam" id="PF26255">
    <property type="entry name" value="Viral_env_HRPV"/>
    <property type="match status" value="1"/>
</dbReference>
<evidence type="ECO:0000313" key="4">
    <source>
        <dbReference type="Proteomes" id="UP000002071"/>
    </source>
</evidence>
<organism evidence="3 4">
    <name type="scientific">Halorhabdus utahensis (strain DSM 12940 / JCM 11049 / AX-2)</name>
    <dbReference type="NCBI Taxonomy" id="519442"/>
    <lineage>
        <taxon>Archaea</taxon>
        <taxon>Methanobacteriati</taxon>
        <taxon>Methanobacteriota</taxon>
        <taxon>Stenosarchaea group</taxon>
        <taxon>Halobacteria</taxon>
        <taxon>Halobacteriales</taxon>
        <taxon>Haloarculaceae</taxon>
        <taxon>Halorhabdus</taxon>
    </lineage>
</organism>
<accession>C7NU87</accession>
<protein>
    <recommendedName>
        <fullName evidence="2">Envelope protein N-terminal domain-containing protein</fullName>
    </recommendedName>
</protein>
<dbReference type="Proteomes" id="UP000002071">
    <property type="component" value="Chromosome"/>
</dbReference>
<dbReference type="EMBL" id="CP001687">
    <property type="protein sequence ID" value="ACV10984.1"/>
    <property type="molecule type" value="Genomic_DNA"/>
</dbReference>
<evidence type="ECO:0000256" key="1">
    <source>
        <dbReference type="SAM" id="Phobius"/>
    </source>
</evidence>
<feature type="transmembrane region" description="Helical" evidence="1">
    <location>
        <begin position="558"/>
        <end position="578"/>
    </location>
</feature>
<keyword evidence="1" id="KW-0812">Transmembrane</keyword>
<keyword evidence="1" id="KW-0472">Membrane</keyword>
<dbReference type="RefSeq" id="WP_015788563.1">
    <property type="nucleotide sequence ID" value="NC_013158.1"/>
</dbReference>
<gene>
    <name evidence="3" type="ordered locus">Huta_0799</name>
</gene>